<accession>A0AAD8B8G9</accession>
<name>A0AAD8B8G9_BIOPF</name>
<feature type="region of interest" description="Disordered" evidence="1">
    <location>
        <begin position="233"/>
        <end position="252"/>
    </location>
</feature>
<keyword evidence="4" id="KW-1185">Reference proteome</keyword>
<feature type="domain" description="BZIP" evidence="2">
    <location>
        <begin position="224"/>
        <end position="287"/>
    </location>
</feature>
<dbReference type="CDD" id="cd14813">
    <property type="entry name" value="bZIP_BmCbz-like"/>
    <property type="match status" value="1"/>
</dbReference>
<feature type="compositionally biased region" description="Basic and acidic residues" evidence="1">
    <location>
        <begin position="240"/>
        <end position="251"/>
    </location>
</feature>
<evidence type="ECO:0000313" key="4">
    <source>
        <dbReference type="Proteomes" id="UP001233172"/>
    </source>
</evidence>
<dbReference type="Gene3D" id="1.20.5.170">
    <property type="match status" value="1"/>
</dbReference>
<dbReference type="SUPFAM" id="SSF57959">
    <property type="entry name" value="Leucine zipper domain"/>
    <property type="match status" value="1"/>
</dbReference>
<protein>
    <recommendedName>
        <fullName evidence="2">BZIP domain-containing protein</fullName>
    </recommendedName>
</protein>
<dbReference type="InterPro" id="IPR004827">
    <property type="entry name" value="bZIP"/>
</dbReference>
<organism evidence="3 4">
    <name type="scientific">Biomphalaria pfeifferi</name>
    <name type="common">Bloodfluke planorb</name>
    <name type="synonym">Freshwater snail</name>
    <dbReference type="NCBI Taxonomy" id="112525"/>
    <lineage>
        <taxon>Eukaryota</taxon>
        <taxon>Metazoa</taxon>
        <taxon>Spiralia</taxon>
        <taxon>Lophotrochozoa</taxon>
        <taxon>Mollusca</taxon>
        <taxon>Gastropoda</taxon>
        <taxon>Heterobranchia</taxon>
        <taxon>Euthyneura</taxon>
        <taxon>Panpulmonata</taxon>
        <taxon>Hygrophila</taxon>
        <taxon>Lymnaeoidea</taxon>
        <taxon>Planorbidae</taxon>
        <taxon>Biomphalaria</taxon>
    </lineage>
</organism>
<dbReference type="AlphaFoldDB" id="A0AAD8B8G9"/>
<reference evidence="3" key="1">
    <citation type="journal article" date="2023" name="PLoS Negl. Trop. Dis.">
        <title>A genome sequence for Biomphalaria pfeifferi, the major vector snail for the human-infecting parasite Schistosoma mansoni.</title>
        <authorList>
            <person name="Bu L."/>
            <person name="Lu L."/>
            <person name="Laidemitt M.R."/>
            <person name="Zhang S.M."/>
            <person name="Mutuku M."/>
            <person name="Mkoji G."/>
            <person name="Steinauer M."/>
            <person name="Loker E.S."/>
        </authorList>
    </citation>
    <scope>NUCLEOTIDE SEQUENCE</scope>
    <source>
        <strain evidence="3">KasaAsao</strain>
    </source>
</reference>
<dbReference type="InterPro" id="IPR046347">
    <property type="entry name" value="bZIP_sf"/>
</dbReference>
<sequence>MISSTSLRSPQKTCGLFDTGFAGGAHDVTSQDSNDISDLFSDSATYSIDNPGTSKLDLGNDNFLMDSWDLLDPLGDLEADHLGNDSLDEFINLDTILAGENVFDMTAEVSPVINISPGNMKQAIGETETTNTTVVKEIPLLTSRKRKLSNTKTKETVLKTSMFEIPARLEKKVAAVDTQLDHDYTAKLLKLSQDNTSTSQFNNLSHDSEYSSSSITQGQECGITDKQAVRRMKNNVASKRSREQRKQKFAEMDQEAEDLIVANEKLRKKIVELEKLAQEMKAQLVAKMSGK</sequence>
<dbReference type="SMART" id="SM00338">
    <property type="entry name" value="BRLZ"/>
    <property type="match status" value="1"/>
</dbReference>
<dbReference type="GO" id="GO:0003700">
    <property type="term" value="F:DNA-binding transcription factor activity"/>
    <property type="evidence" value="ECO:0007669"/>
    <property type="project" value="InterPro"/>
</dbReference>
<reference evidence="3" key="2">
    <citation type="submission" date="2023-04" db="EMBL/GenBank/DDBJ databases">
        <authorList>
            <person name="Bu L."/>
            <person name="Lu L."/>
            <person name="Laidemitt M.R."/>
            <person name="Zhang S.M."/>
            <person name="Mutuku M."/>
            <person name="Mkoji G."/>
            <person name="Steinauer M."/>
            <person name="Loker E.S."/>
        </authorList>
    </citation>
    <scope>NUCLEOTIDE SEQUENCE</scope>
    <source>
        <strain evidence="3">KasaAsao</strain>
        <tissue evidence="3">Whole Snail</tissue>
    </source>
</reference>
<dbReference type="PROSITE" id="PS50217">
    <property type="entry name" value="BZIP"/>
    <property type="match status" value="1"/>
</dbReference>
<evidence type="ECO:0000313" key="3">
    <source>
        <dbReference type="EMBL" id="KAK0049948.1"/>
    </source>
</evidence>
<evidence type="ECO:0000256" key="1">
    <source>
        <dbReference type="SAM" id="MobiDB-lite"/>
    </source>
</evidence>
<dbReference type="EMBL" id="JASAOG010000120">
    <property type="protein sequence ID" value="KAK0049948.1"/>
    <property type="molecule type" value="Genomic_DNA"/>
</dbReference>
<proteinExistence type="predicted"/>
<comment type="caution">
    <text evidence="3">The sequence shown here is derived from an EMBL/GenBank/DDBJ whole genome shotgun (WGS) entry which is preliminary data.</text>
</comment>
<dbReference type="Pfam" id="PF07716">
    <property type="entry name" value="bZIP_2"/>
    <property type="match status" value="1"/>
</dbReference>
<gene>
    <name evidence="3" type="ORF">Bpfe_020680</name>
</gene>
<dbReference type="Proteomes" id="UP001233172">
    <property type="component" value="Unassembled WGS sequence"/>
</dbReference>
<evidence type="ECO:0000259" key="2">
    <source>
        <dbReference type="PROSITE" id="PS50217"/>
    </source>
</evidence>